<comment type="similarity">
    <text evidence="2 6">Belongs to the 2-oxoacid dehydrogenase family.</text>
</comment>
<feature type="region of interest" description="Disordered" evidence="7">
    <location>
        <begin position="84"/>
        <end position="130"/>
    </location>
</feature>
<evidence type="ECO:0000256" key="6">
    <source>
        <dbReference type="RuleBase" id="RU003423"/>
    </source>
</evidence>
<dbReference type="RefSeq" id="WP_166396229.1">
    <property type="nucleotide sequence ID" value="NZ_CP045121.1"/>
</dbReference>
<dbReference type="SUPFAM" id="SSF47005">
    <property type="entry name" value="Peripheral subunit-binding domain of 2-oxo acid dehydrogenase complex"/>
    <property type="match status" value="1"/>
</dbReference>
<accession>A0A6G8PWF8</accession>
<keyword evidence="11" id="KW-1185">Reference proteome</keyword>
<dbReference type="InterPro" id="IPR011053">
    <property type="entry name" value="Single_hybrid_motif"/>
</dbReference>
<reference evidence="10 11" key="1">
    <citation type="submission" date="2019-10" db="EMBL/GenBank/DDBJ databases">
        <title>Rubrobacter sp nov SCSIO 52915 isolated from a deep-sea sediment in the South China Sea.</title>
        <authorList>
            <person name="Chen R.W."/>
        </authorList>
    </citation>
    <scope>NUCLEOTIDE SEQUENCE [LARGE SCALE GENOMIC DNA]</scope>
    <source>
        <strain evidence="10 11">SCSIO 52915</strain>
    </source>
</reference>
<name>A0A6G8PWF8_9ACTN</name>
<evidence type="ECO:0000256" key="4">
    <source>
        <dbReference type="ARBA" id="ARBA00022823"/>
    </source>
</evidence>
<evidence type="ECO:0000256" key="1">
    <source>
        <dbReference type="ARBA" id="ARBA00001938"/>
    </source>
</evidence>
<evidence type="ECO:0000256" key="5">
    <source>
        <dbReference type="ARBA" id="ARBA00023315"/>
    </source>
</evidence>
<dbReference type="GO" id="GO:0005737">
    <property type="term" value="C:cytoplasm"/>
    <property type="evidence" value="ECO:0007669"/>
    <property type="project" value="TreeGrafter"/>
</dbReference>
<evidence type="ECO:0000259" key="9">
    <source>
        <dbReference type="PROSITE" id="PS51826"/>
    </source>
</evidence>
<proteinExistence type="inferred from homology"/>
<dbReference type="InterPro" id="IPR004167">
    <property type="entry name" value="PSBD"/>
</dbReference>
<gene>
    <name evidence="10" type="ORF">GBA65_08460</name>
</gene>
<dbReference type="GO" id="GO:0031405">
    <property type="term" value="F:lipoic acid binding"/>
    <property type="evidence" value="ECO:0007669"/>
    <property type="project" value="TreeGrafter"/>
</dbReference>
<dbReference type="InterPro" id="IPR036625">
    <property type="entry name" value="E3-bd_dom_sf"/>
</dbReference>
<dbReference type="InterPro" id="IPR050743">
    <property type="entry name" value="2-oxoacid_DH_E2_comp"/>
</dbReference>
<evidence type="ECO:0000259" key="8">
    <source>
        <dbReference type="PROSITE" id="PS50968"/>
    </source>
</evidence>
<dbReference type="SUPFAM" id="SSF52777">
    <property type="entry name" value="CoA-dependent acyltransferases"/>
    <property type="match status" value="1"/>
</dbReference>
<feature type="region of interest" description="Disordered" evidence="7">
    <location>
        <begin position="165"/>
        <end position="204"/>
    </location>
</feature>
<dbReference type="PROSITE" id="PS50968">
    <property type="entry name" value="BIOTINYL_LIPOYL"/>
    <property type="match status" value="1"/>
</dbReference>
<evidence type="ECO:0000313" key="10">
    <source>
        <dbReference type="EMBL" id="QIN78548.1"/>
    </source>
</evidence>
<dbReference type="Pfam" id="PF00198">
    <property type="entry name" value="2-oxoacid_dh"/>
    <property type="match status" value="1"/>
</dbReference>
<dbReference type="PANTHER" id="PTHR43178:SF5">
    <property type="entry name" value="LIPOAMIDE ACYLTRANSFERASE COMPONENT OF BRANCHED-CHAIN ALPHA-KETO ACID DEHYDROGENASE COMPLEX, MITOCHONDRIAL"/>
    <property type="match status" value="1"/>
</dbReference>
<dbReference type="EMBL" id="CP045121">
    <property type="protein sequence ID" value="QIN78548.1"/>
    <property type="molecule type" value="Genomic_DNA"/>
</dbReference>
<keyword evidence="4 6" id="KW-0450">Lipoyl</keyword>
<dbReference type="AlphaFoldDB" id="A0A6G8PWF8"/>
<protein>
    <recommendedName>
        <fullName evidence="6">Dihydrolipoamide acetyltransferase component of pyruvate dehydrogenase complex</fullName>
        <ecNumber evidence="6">2.3.1.-</ecNumber>
    </recommendedName>
</protein>
<dbReference type="PANTHER" id="PTHR43178">
    <property type="entry name" value="DIHYDROLIPOAMIDE ACETYLTRANSFERASE COMPONENT OF PYRUVATE DEHYDROGENASE COMPLEX"/>
    <property type="match status" value="1"/>
</dbReference>
<dbReference type="PROSITE" id="PS51826">
    <property type="entry name" value="PSBD"/>
    <property type="match status" value="1"/>
</dbReference>
<dbReference type="GO" id="GO:0016407">
    <property type="term" value="F:acetyltransferase activity"/>
    <property type="evidence" value="ECO:0007669"/>
    <property type="project" value="TreeGrafter"/>
</dbReference>
<sequence length="426" mass="45427">MATELKVPKLGMDMEEANILRWIVEEGQSVEKGDPVLEIDTDKVSYEVEANADGVIRRVRGEEGETVPVGATLAYIAAPGEEFEEPVGANGASSPAAQPSLPDAAPTATEETREHRNGRRGVRASPAARRAAATRGIFIEDIPGSGPGGRIYLSDVLEADVRQATPDEVPQEAPPRTPAVPATGAQHPSGAPAPVEPPPAEDAERELLSRVRRVGAERTAKSFGDVPHFYLTRDLEADGLLELRERLKAKMYPALSLTELFALAIARTLKGHPRLNARYVDGGYVDLNRRVNLGIATATDEGLVVPVLKGADSLPLRELVPAVKELIGRAREGKLGADDLSGGTFTVSNLGMMGVDAFDAIINAPQAGILALGRVRTVPEWREGAWLPLRVISATLSVDHRVADGADGARFLGDLQAALSDWELLL</sequence>
<dbReference type="SUPFAM" id="SSF51230">
    <property type="entry name" value="Single hybrid motif"/>
    <property type="match status" value="1"/>
</dbReference>
<dbReference type="CDD" id="cd06849">
    <property type="entry name" value="lipoyl_domain"/>
    <property type="match status" value="1"/>
</dbReference>
<dbReference type="Gene3D" id="3.30.559.10">
    <property type="entry name" value="Chloramphenicol acetyltransferase-like domain"/>
    <property type="match status" value="1"/>
</dbReference>
<keyword evidence="3 6" id="KW-0808">Transferase</keyword>
<keyword evidence="5 6" id="KW-0012">Acyltransferase</keyword>
<dbReference type="Proteomes" id="UP000502706">
    <property type="component" value="Chromosome"/>
</dbReference>
<evidence type="ECO:0000256" key="7">
    <source>
        <dbReference type="SAM" id="MobiDB-lite"/>
    </source>
</evidence>
<dbReference type="InterPro" id="IPR001078">
    <property type="entry name" value="2-oxoacid_DH_actylTfrase"/>
</dbReference>
<organism evidence="10 11">
    <name type="scientific">Rubrobacter marinus</name>
    <dbReference type="NCBI Taxonomy" id="2653852"/>
    <lineage>
        <taxon>Bacteria</taxon>
        <taxon>Bacillati</taxon>
        <taxon>Actinomycetota</taxon>
        <taxon>Rubrobacteria</taxon>
        <taxon>Rubrobacterales</taxon>
        <taxon>Rubrobacteraceae</taxon>
        <taxon>Rubrobacter</taxon>
    </lineage>
</organism>
<feature type="domain" description="Peripheral subunit-binding (PSBD)" evidence="9">
    <location>
        <begin position="123"/>
        <end position="160"/>
    </location>
</feature>
<dbReference type="Pfam" id="PF00364">
    <property type="entry name" value="Biotin_lipoyl"/>
    <property type="match status" value="1"/>
</dbReference>
<dbReference type="EC" id="2.3.1.-" evidence="6"/>
<comment type="cofactor">
    <cofactor evidence="1 6">
        <name>(R)-lipoate</name>
        <dbReference type="ChEBI" id="CHEBI:83088"/>
    </cofactor>
</comment>
<dbReference type="Gene3D" id="4.10.320.10">
    <property type="entry name" value="E3-binding domain"/>
    <property type="match status" value="1"/>
</dbReference>
<evidence type="ECO:0000256" key="2">
    <source>
        <dbReference type="ARBA" id="ARBA00007317"/>
    </source>
</evidence>
<evidence type="ECO:0000256" key="3">
    <source>
        <dbReference type="ARBA" id="ARBA00022679"/>
    </source>
</evidence>
<evidence type="ECO:0000313" key="11">
    <source>
        <dbReference type="Proteomes" id="UP000502706"/>
    </source>
</evidence>
<dbReference type="InterPro" id="IPR023213">
    <property type="entry name" value="CAT-like_dom_sf"/>
</dbReference>
<feature type="domain" description="Lipoyl-binding" evidence="8">
    <location>
        <begin position="2"/>
        <end position="77"/>
    </location>
</feature>
<dbReference type="InterPro" id="IPR000089">
    <property type="entry name" value="Biotin_lipoyl"/>
</dbReference>
<dbReference type="Pfam" id="PF02817">
    <property type="entry name" value="E3_binding"/>
    <property type="match status" value="1"/>
</dbReference>
<dbReference type="Gene3D" id="2.40.50.100">
    <property type="match status" value="1"/>
</dbReference>
<dbReference type="KEGG" id="rmar:GBA65_08460"/>